<dbReference type="SUPFAM" id="SSF46894">
    <property type="entry name" value="C-terminal effector domain of the bipartite response regulators"/>
    <property type="match status" value="1"/>
</dbReference>
<dbReference type="Pfam" id="PF03704">
    <property type="entry name" value="BTAD"/>
    <property type="match status" value="1"/>
</dbReference>
<evidence type="ECO:0000256" key="2">
    <source>
        <dbReference type="ARBA" id="ARBA00023012"/>
    </source>
</evidence>
<reference evidence="9 10" key="1">
    <citation type="submission" date="2024-10" db="EMBL/GenBank/DDBJ databases">
        <title>The Natural Products Discovery Center: Release of the First 8490 Sequenced Strains for Exploring Actinobacteria Biosynthetic Diversity.</title>
        <authorList>
            <person name="Kalkreuter E."/>
            <person name="Kautsar S.A."/>
            <person name="Yang D."/>
            <person name="Bader C.D."/>
            <person name="Teijaro C.N."/>
            <person name="Fluegel L."/>
            <person name="Davis C.M."/>
            <person name="Simpson J.R."/>
            <person name="Lauterbach L."/>
            <person name="Steele A.D."/>
            <person name="Gui C."/>
            <person name="Meng S."/>
            <person name="Li G."/>
            <person name="Viehrig K."/>
            <person name="Ye F."/>
            <person name="Su P."/>
            <person name="Kiefer A.F."/>
            <person name="Nichols A."/>
            <person name="Cepeda A.J."/>
            <person name="Yan W."/>
            <person name="Fan B."/>
            <person name="Jiang Y."/>
            <person name="Adhikari A."/>
            <person name="Zheng C.-J."/>
            <person name="Schuster L."/>
            <person name="Cowan T.M."/>
            <person name="Smanski M.J."/>
            <person name="Chevrette M.G."/>
            <person name="De Carvalho L.P.S."/>
            <person name="Shen B."/>
        </authorList>
    </citation>
    <scope>NUCLEOTIDE SEQUENCE [LARGE SCALE GENOMIC DNA]</scope>
    <source>
        <strain evidence="9 10">NPDC018013</strain>
    </source>
</reference>
<dbReference type="SUPFAM" id="SSF48452">
    <property type="entry name" value="TPR-like"/>
    <property type="match status" value="3"/>
</dbReference>
<dbReference type="Pfam" id="PF00931">
    <property type="entry name" value="NB-ARC"/>
    <property type="match status" value="1"/>
</dbReference>
<evidence type="ECO:0000313" key="10">
    <source>
        <dbReference type="Proteomes" id="UP001610990"/>
    </source>
</evidence>
<evidence type="ECO:0000256" key="5">
    <source>
        <dbReference type="ARBA" id="ARBA00023163"/>
    </source>
</evidence>
<proteinExistence type="inferred from homology"/>
<sequence length="997" mass="106534">MRYDIWFSVLGAVRVCRGGKDLTAGPPQQQALLAALLLRAGRGASAHELIGAIWGEDAPGSALASLRTYAWRLRQMLEEDRAEPRLLVSLRDGYQLVVLPVSVDAHLAEKLAADAVQAREAGLDEECRRLLTQALELWRGEPLAGLPGPFAEQQRSRLGELRLALLEERFDSDLRLGRHSFVIPELAAFAEEYPLRERVYGFQMRALYACGRQADALAVFTRARRLLAEELGVDPGPELTALQAQVLAGEPLPPAPGRAPQRAPVHLAAPPGPAAPDEARPAQPALFRPAQLPADTADFIGRAHEMREMCQVLTDAGGTAMPVVSITGMGGIGKTTLALRLAHQAKQHFVDGQLYADLGGNGLEPADPGIVLDSFLTALGVSGHTLPALLEDRARLFRSTLDGRHILLLLDNARDPAQVRPLLPGSADCAVVVTSRVRLTGLPTTLQTALDVFGTDDSLELLASTAGARRVSDEPGAALELVTACGHLPLAVRIVAARLAARPQWQIATMVGRLADERRRIGELRAGDLAVAAAFELGYRQLTESQARAFRRLAPVARPSISLACAAAALGLGEHEAEDLLEALVDAAMLEAPLPERYRFHDLVRAFALQLTTASKDSGEEDAATLARLLGHLLAGGCSAFQHMVPGDPAEVILTASSVPGPRFPGLSEAQDWVSTEFDCIVNAVLVAARGPAPVPARTLRMAADLLVALSPFGKSIPYGRLAEAAREVAEVAAAQGDDYTTGRARFVCGNAALQNARLDEAARHTALASKACHRADDRVILQQTLNDRGLIAQFQQRYGDAVRCYEQAIGLARELGHRSGELTAILNAAQARLRSGGAEEAARICEQALGALHGAAEQHCIAYALFVHGQALHELKSHAAAVARYRECLDVCAAAGIRGQEAQARFRLAETLRVLGRFDEARSEAERSLVMCEERGAEHDRGYALLILARVLAGLGDARGALTRARQADAVFAGLGLPDVREARDLAGRLTAVAHG</sequence>
<dbReference type="PANTHER" id="PTHR35807:SF1">
    <property type="entry name" value="TRANSCRIPTIONAL REGULATOR REDD"/>
    <property type="match status" value="1"/>
</dbReference>
<feature type="region of interest" description="Disordered" evidence="7">
    <location>
        <begin position="250"/>
        <end position="281"/>
    </location>
</feature>
<feature type="domain" description="OmpR/PhoB-type" evidence="8">
    <location>
        <begin position="1"/>
        <end position="98"/>
    </location>
</feature>
<evidence type="ECO:0000256" key="4">
    <source>
        <dbReference type="ARBA" id="ARBA00023125"/>
    </source>
</evidence>
<evidence type="ECO:0000256" key="6">
    <source>
        <dbReference type="PROSITE-ProRule" id="PRU01091"/>
    </source>
</evidence>
<dbReference type="InterPro" id="IPR027417">
    <property type="entry name" value="P-loop_NTPase"/>
</dbReference>
<dbReference type="Pfam" id="PF00486">
    <property type="entry name" value="Trans_reg_C"/>
    <property type="match status" value="1"/>
</dbReference>
<dbReference type="InterPro" id="IPR005158">
    <property type="entry name" value="BTAD"/>
</dbReference>
<evidence type="ECO:0000256" key="3">
    <source>
        <dbReference type="ARBA" id="ARBA00023015"/>
    </source>
</evidence>
<dbReference type="InterPro" id="IPR019734">
    <property type="entry name" value="TPR_rpt"/>
</dbReference>
<feature type="DNA-binding region" description="OmpR/PhoB-type" evidence="6">
    <location>
        <begin position="1"/>
        <end position="98"/>
    </location>
</feature>
<keyword evidence="5" id="KW-0804">Transcription</keyword>
<gene>
    <name evidence="9" type="ORF">ACH4GP_21790</name>
</gene>
<accession>A0ABW7RG16</accession>
<evidence type="ECO:0000259" key="8">
    <source>
        <dbReference type="PROSITE" id="PS51755"/>
    </source>
</evidence>
<dbReference type="InterPro" id="IPR011990">
    <property type="entry name" value="TPR-like_helical_dom_sf"/>
</dbReference>
<evidence type="ECO:0000313" key="9">
    <source>
        <dbReference type="EMBL" id="MFH8586999.1"/>
    </source>
</evidence>
<dbReference type="RefSeq" id="WP_367437172.1">
    <property type="nucleotide sequence ID" value="NZ_CP108413.1"/>
</dbReference>
<dbReference type="InterPro" id="IPR003593">
    <property type="entry name" value="AAA+_ATPase"/>
</dbReference>
<dbReference type="PROSITE" id="PS51755">
    <property type="entry name" value="OMPR_PHOB"/>
    <property type="match status" value="1"/>
</dbReference>
<comment type="caution">
    <text evidence="9">The sequence shown here is derived from an EMBL/GenBank/DDBJ whole genome shotgun (WGS) entry which is preliminary data.</text>
</comment>
<dbReference type="SMART" id="SM00382">
    <property type="entry name" value="AAA"/>
    <property type="match status" value="1"/>
</dbReference>
<dbReference type="InterPro" id="IPR051677">
    <property type="entry name" value="AfsR-DnrI-RedD_regulator"/>
</dbReference>
<dbReference type="InterPro" id="IPR036388">
    <property type="entry name" value="WH-like_DNA-bd_sf"/>
</dbReference>
<dbReference type="EMBL" id="JBIRGH010000013">
    <property type="protein sequence ID" value="MFH8586999.1"/>
    <property type="molecule type" value="Genomic_DNA"/>
</dbReference>
<keyword evidence="10" id="KW-1185">Reference proteome</keyword>
<dbReference type="SUPFAM" id="SSF52540">
    <property type="entry name" value="P-loop containing nucleoside triphosphate hydrolases"/>
    <property type="match status" value="1"/>
</dbReference>
<dbReference type="PRINTS" id="PR00364">
    <property type="entry name" value="DISEASERSIST"/>
</dbReference>
<evidence type="ECO:0000256" key="7">
    <source>
        <dbReference type="SAM" id="MobiDB-lite"/>
    </source>
</evidence>
<name>A0ABW7RG16_9ACTN</name>
<dbReference type="CDD" id="cd15831">
    <property type="entry name" value="BTAD"/>
    <property type="match status" value="1"/>
</dbReference>
<feature type="compositionally biased region" description="Low complexity" evidence="7">
    <location>
        <begin position="258"/>
        <end position="269"/>
    </location>
</feature>
<keyword evidence="4 6" id="KW-0238">DNA-binding</keyword>
<protein>
    <submittedName>
        <fullName evidence="9">AfsR/SARP family transcriptional regulator</fullName>
    </submittedName>
</protein>
<dbReference type="SMART" id="SM00028">
    <property type="entry name" value="TPR"/>
    <property type="match status" value="3"/>
</dbReference>
<dbReference type="Gene3D" id="3.40.50.300">
    <property type="entry name" value="P-loop containing nucleotide triphosphate hydrolases"/>
    <property type="match status" value="1"/>
</dbReference>
<keyword evidence="3" id="KW-0805">Transcription regulation</keyword>
<keyword evidence="2" id="KW-0902">Two-component regulatory system</keyword>
<dbReference type="Gene3D" id="1.25.40.10">
    <property type="entry name" value="Tetratricopeptide repeat domain"/>
    <property type="match status" value="2"/>
</dbReference>
<dbReference type="InterPro" id="IPR002182">
    <property type="entry name" value="NB-ARC"/>
</dbReference>
<dbReference type="Gene3D" id="1.10.10.10">
    <property type="entry name" value="Winged helix-like DNA-binding domain superfamily/Winged helix DNA-binding domain"/>
    <property type="match status" value="1"/>
</dbReference>
<comment type="similarity">
    <text evidence="1">Belongs to the AfsR/DnrI/RedD regulatory family.</text>
</comment>
<dbReference type="Pfam" id="PF13181">
    <property type="entry name" value="TPR_8"/>
    <property type="match status" value="1"/>
</dbReference>
<dbReference type="PANTHER" id="PTHR35807">
    <property type="entry name" value="TRANSCRIPTIONAL REGULATOR REDD-RELATED"/>
    <property type="match status" value="1"/>
</dbReference>
<organism evidence="9 10">
    <name type="scientific">Streptomyces celluloflavus</name>
    <dbReference type="NCBI Taxonomy" id="58344"/>
    <lineage>
        <taxon>Bacteria</taxon>
        <taxon>Bacillati</taxon>
        <taxon>Actinomycetota</taxon>
        <taxon>Actinomycetes</taxon>
        <taxon>Kitasatosporales</taxon>
        <taxon>Streptomycetaceae</taxon>
        <taxon>Streptomyces</taxon>
    </lineage>
</organism>
<dbReference type="InterPro" id="IPR001867">
    <property type="entry name" value="OmpR/PhoB-type_DNA-bd"/>
</dbReference>
<dbReference type="Proteomes" id="UP001610990">
    <property type="component" value="Unassembled WGS sequence"/>
</dbReference>
<evidence type="ECO:0000256" key="1">
    <source>
        <dbReference type="ARBA" id="ARBA00005820"/>
    </source>
</evidence>
<dbReference type="SMART" id="SM00862">
    <property type="entry name" value="Trans_reg_C"/>
    <property type="match status" value="1"/>
</dbReference>
<dbReference type="InterPro" id="IPR016032">
    <property type="entry name" value="Sig_transdc_resp-reg_C-effctor"/>
</dbReference>
<dbReference type="SMART" id="SM01043">
    <property type="entry name" value="BTAD"/>
    <property type="match status" value="1"/>
</dbReference>